<evidence type="ECO:0000259" key="7">
    <source>
        <dbReference type="Pfam" id="PF03151"/>
    </source>
</evidence>
<gene>
    <name evidence="8" type="ORF">EGYM00392_LOCUS21277</name>
</gene>
<evidence type="ECO:0000256" key="1">
    <source>
        <dbReference type="ARBA" id="ARBA00004141"/>
    </source>
</evidence>
<comment type="subcellular location">
    <subcellularLocation>
        <location evidence="1">Membrane</location>
        <topology evidence="1">Multi-pass membrane protein</topology>
    </subcellularLocation>
</comment>
<proteinExistence type="predicted"/>
<feature type="region of interest" description="Disordered" evidence="5">
    <location>
        <begin position="318"/>
        <end position="348"/>
    </location>
</feature>
<feature type="transmembrane region" description="Helical" evidence="6">
    <location>
        <begin position="108"/>
        <end position="129"/>
    </location>
</feature>
<protein>
    <recommendedName>
        <fullName evidence="7">Sugar phosphate transporter domain-containing protein</fullName>
    </recommendedName>
</protein>
<dbReference type="InterPro" id="IPR004853">
    <property type="entry name" value="Sugar_P_trans_dom"/>
</dbReference>
<evidence type="ECO:0000256" key="5">
    <source>
        <dbReference type="SAM" id="MobiDB-lite"/>
    </source>
</evidence>
<dbReference type="InterPro" id="IPR050186">
    <property type="entry name" value="TPT_transporter"/>
</dbReference>
<dbReference type="EMBL" id="HBGA01057682">
    <property type="protein sequence ID" value="CAD9010181.1"/>
    <property type="molecule type" value="Transcribed_RNA"/>
</dbReference>
<reference evidence="8" key="1">
    <citation type="submission" date="2021-01" db="EMBL/GenBank/DDBJ databases">
        <authorList>
            <person name="Corre E."/>
            <person name="Pelletier E."/>
            <person name="Niang G."/>
            <person name="Scheremetjew M."/>
            <person name="Finn R."/>
            <person name="Kale V."/>
            <person name="Holt S."/>
            <person name="Cochrane G."/>
            <person name="Meng A."/>
            <person name="Brown T."/>
            <person name="Cohen L."/>
        </authorList>
    </citation>
    <scope>NUCLEOTIDE SEQUENCE</scope>
    <source>
        <strain evidence="8">NIES-381</strain>
    </source>
</reference>
<dbReference type="PANTHER" id="PTHR11132">
    <property type="entry name" value="SOLUTE CARRIER FAMILY 35"/>
    <property type="match status" value="1"/>
</dbReference>
<keyword evidence="4 6" id="KW-0472">Membrane</keyword>
<feature type="transmembrane region" description="Helical" evidence="6">
    <location>
        <begin position="12"/>
        <end position="31"/>
    </location>
</feature>
<feature type="transmembrane region" description="Helical" evidence="6">
    <location>
        <begin position="235"/>
        <end position="256"/>
    </location>
</feature>
<sequence>MAEKDADSVPLARAVLIWSLNIFSGVSIIMVNKKLMGPKEYNFHFPVTLCAIHFLITSMMSKLGTEIGVCNKPEKSVNMPKRDLAVFTFVANTSIVALNLSLMANSIMLYQISKLAVVPFTCLVEMAWYGRQFSNSVIFCILLTLFGMAMVSVSELRVTSSIIGVVALVGSIVGSGMQQLLCRHYQKSLDISSNDLLAKTAFSQGATLLLTGPVLDYFLGGSWVHEYSFKSTRTFQFLVMSCLLAAAVNFSQFMVLGKFTAVTLQLVGHLKTILVLVLGWLLFGGVVSETQMMGMFLALGGLAGYTIISQEPKPAPTVLTQRSLENPASPRSGSPCNRPLRSFNSDGD</sequence>
<feature type="transmembrane region" description="Helical" evidence="6">
    <location>
        <begin position="43"/>
        <end position="63"/>
    </location>
</feature>
<keyword evidence="3 6" id="KW-1133">Transmembrane helix</keyword>
<feature type="transmembrane region" description="Helical" evidence="6">
    <location>
        <begin position="268"/>
        <end position="286"/>
    </location>
</feature>
<dbReference type="AlphaFoldDB" id="A0A7S1IEU1"/>
<feature type="domain" description="Sugar phosphate transporter" evidence="7">
    <location>
        <begin position="26"/>
        <end position="305"/>
    </location>
</feature>
<evidence type="ECO:0000256" key="6">
    <source>
        <dbReference type="SAM" id="Phobius"/>
    </source>
</evidence>
<dbReference type="InterPro" id="IPR037185">
    <property type="entry name" value="EmrE-like"/>
</dbReference>
<evidence type="ECO:0000313" key="8">
    <source>
        <dbReference type="EMBL" id="CAD9010181.1"/>
    </source>
</evidence>
<feature type="transmembrane region" description="Helical" evidence="6">
    <location>
        <begin position="159"/>
        <end position="176"/>
    </location>
</feature>
<name>A0A7S1IEU1_9EUGL</name>
<accession>A0A7S1IEU1</accession>
<dbReference type="SUPFAM" id="SSF103481">
    <property type="entry name" value="Multidrug resistance efflux transporter EmrE"/>
    <property type="match status" value="1"/>
</dbReference>
<feature type="transmembrane region" description="Helical" evidence="6">
    <location>
        <begin position="136"/>
        <end position="153"/>
    </location>
</feature>
<dbReference type="GO" id="GO:0016020">
    <property type="term" value="C:membrane"/>
    <property type="evidence" value="ECO:0007669"/>
    <property type="project" value="UniProtKB-SubCell"/>
</dbReference>
<feature type="compositionally biased region" description="Polar residues" evidence="5">
    <location>
        <begin position="318"/>
        <end position="335"/>
    </location>
</feature>
<evidence type="ECO:0000256" key="3">
    <source>
        <dbReference type="ARBA" id="ARBA00022989"/>
    </source>
</evidence>
<evidence type="ECO:0000256" key="2">
    <source>
        <dbReference type="ARBA" id="ARBA00022692"/>
    </source>
</evidence>
<evidence type="ECO:0000256" key="4">
    <source>
        <dbReference type="ARBA" id="ARBA00023136"/>
    </source>
</evidence>
<dbReference type="Pfam" id="PF03151">
    <property type="entry name" value="TPT"/>
    <property type="match status" value="1"/>
</dbReference>
<organism evidence="8">
    <name type="scientific">Eutreptiella gymnastica</name>
    <dbReference type="NCBI Taxonomy" id="73025"/>
    <lineage>
        <taxon>Eukaryota</taxon>
        <taxon>Discoba</taxon>
        <taxon>Euglenozoa</taxon>
        <taxon>Euglenida</taxon>
        <taxon>Spirocuta</taxon>
        <taxon>Euglenophyceae</taxon>
        <taxon>Eutreptiales</taxon>
        <taxon>Eutreptiaceae</taxon>
        <taxon>Eutreptiella</taxon>
    </lineage>
</organism>
<keyword evidence="2 6" id="KW-0812">Transmembrane</keyword>
<feature type="transmembrane region" description="Helical" evidence="6">
    <location>
        <begin position="84"/>
        <end position="102"/>
    </location>
</feature>